<dbReference type="AlphaFoldDB" id="A0A398ABZ1"/>
<evidence type="ECO:0000256" key="1">
    <source>
        <dbReference type="SAM" id="Phobius"/>
    </source>
</evidence>
<keyword evidence="1" id="KW-0812">Transmembrane</keyword>
<feature type="transmembrane region" description="Helical" evidence="1">
    <location>
        <begin position="20"/>
        <end position="46"/>
    </location>
</feature>
<reference evidence="2 3" key="1">
    <citation type="submission" date="2018-06" db="EMBL/GenBank/DDBJ databases">
        <title>WGS assembly of Brassica rapa FPsc.</title>
        <authorList>
            <person name="Bowman J."/>
            <person name="Kohchi T."/>
            <person name="Yamato K."/>
            <person name="Jenkins J."/>
            <person name="Shu S."/>
            <person name="Ishizaki K."/>
            <person name="Yamaoka S."/>
            <person name="Nishihama R."/>
            <person name="Nakamura Y."/>
            <person name="Berger F."/>
            <person name="Adam C."/>
            <person name="Aki S."/>
            <person name="Althoff F."/>
            <person name="Araki T."/>
            <person name="Arteaga-Vazquez M."/>
            <person name="Balasubrmanian S."/>
            <person name="Bauer D."/>
            <person name="Boehm C."/>
            <person name="Briginshaw L."/>
            <person name="Caballero-Perez J."/>
            <person name="Catarino B."/>
            <person name="Chen F."/>
            <person name="Chiyoda S."/>
            <person name="Chovatia M."/>
            <person name="Davies K."/>
            <person name="Delmans M."/>
            <person name="Demura T."/>
            <person name="Dierschke T."/>
            <person name="Dolan L."/>
            <person name="Dorantes-Acosta A."/>
            <person name="Eklund D."/>
            <person name="Florent S."/>
            <person name="Flores-Sandoval E."/>
            <person name="Fujiyama A."/>
            <person name="Fukuzawa H."/>
            <person name="Galik B."/>
            <person name="Grimanelli D."/>
            <person name="Grimwood J."/>
            <person name="Grossniklaus U."/>
            <person name="Hamada T."/>
            <person name="Haseloff J."/>
            <person name="Hetherington A."/>
            <person name="Higo A."/>
            <person name="Hirakawa Y."/>
            <person name="Hundley H."/>
            <person name="Ikeda Y."/>
            <person name="Inoue K."/>
            <person name="Inoue S."/>
            <person name="Ishida S."/>
            <person name="Jia Q."/>
            <person name="Kakita M."/>
            <person name="Kanazawa T."/>
            <person name="Kawai Y."/>
            <person name="Kawashima T."/>
            <person name="Kennedy M."/>
            <person name="Kinose K."/>
            <person name="Kinoshita T."/>
            <person name="Kohara Y."/>
            <person name="Koide E."/>
            <person name="Komatsu K."/>
            <person name="Kopischke S."/>
            <person name="Kubo M."/>
            <person name="Kyozuka J."/>
            <person name="Lagercrantz U."/>
            <person name="Lin S."/>
            <person name="Lindquist E."/>
            <person name="Lipzen A."/>
            <person name="Lu C."/>
            <person name="Luna E."/>
            <person name="Martienssen R."/>
            <person name="Minamino N."/>
            <person name="Mizutani M."/>
            <person name="Mizutani M."/>
            <person name="Mochizuki N."/>
            <person name="Monte I."/>
            <person name="Mosher R."/>
            <person name="Nagasaki H."/>
            <person name="Nakagami H."/>
            <person name="Naramoto S."/>
            <person name="Nishitani K."/>
            <person name="Ohtani M."/>
            <person name="Okamoto T."/>
            <person name="Okumura M."/>
            <person name="Phillips J."/>
            <person name="Pollak B."/>
            <person name="Reinders A."/>
            <person name="Roevekamp M."/>
            <person name="Sano R."/>
            <person name="Sawa S."/>
            <person name="Schmid M."/>
            <person name="Shirakawa M."/>
            <person name="Solano R."/>
            <person name="Spunde A."/>
            <person name="Suetsugu N."/>
            <person name="Sugano S."/>
            <person name="Sugiyama A."/>
            <person name="Sun R."/>
            <person name="Suzuki Y."/>
            <person name="Takenaka M."/>
            <person name="Takezawa D."/>
            <person name="Tomogane H."/>
            <person name="Tsuzuki M."/>
            <person name="Ueda T."/>
            <person name="Umeda M."/>
            <person name="Ward J."/>
            <person name="Watanabe Y."/>
            <person name="Yazaki K."/>
            <person name="Yokoyama R."/>
            <person name="Yoshitake Y."/>
            <person name="Yotsui I."/>
            <person name="Zachgo S."/>
            <person name="Schmutz J."/>
        </authorList>
    </citation>
    <scope>NUCLEOTIDE SEQUENCE [LARGE SCALE GENOMIC DNA]</scope>
    <source>
        <strain evidence="3">cv. B-3</strain>
    </source>
</reference>
<keyword evidence="1" id="KW-0472">Membrane</keyword>
<keyword evidence="1" id="KW-1133">Transmembrane helix</keyword>
<dbReference type="EMBL" id="CM010630">
    <property type="protein sequence ID" value="RID72786.1"/>
    <property type="molecule type" value="Genomic_DNA"/>
</dbReference>
<protein>
    <submittedName>
        <fullName evidence="2">Uncharacterized protein</fullName>
    </submittedName>
</protein>
<evidence type="ECO:0000313" key="3">
    <source>
        <dbReference type="Proteomes" id="UP000264353"/>
    </source>
</evidence>
<proteinExistence type="predicted"/>
<name>A0A398ABZ1_BRACM</name>
<organism evidence="2 3">
    <name type="scientific">Brassica campestris</name>
    <name type="common">Field mustard</name>
    <dbReference type="NCBI Taxonomy" id="3711"/>
    <lineage>
        <taxon>Eukaryota</taxon>
        <taxon>Viridiplantae</taxon>
        <taxon>Streptophyta</taxon>
        <taxon>Embryophyta</taxon>
        <taxon>Tracheophyta</taxon>
        <taxon>Spermatophyta</taxon>
        <taxon>Magnoliopsida</taxon>
        <taxon>eudicotyledons</taxon>
        <taxon>Gunneridae</taxon>
        <taxon>Pentapetalae</taxon>
        <taxon>rosids</taxon>
        <taxon>malvids</taxon>
        <taxon>Brassicales</taxon>
        <taxon>Brassicaceae</taxon>
        <taxon>Brassiceae</taxon>
        <taxon>Brassica</taxon>
    </lineage>
</organism>
<sequence>MTESIVSIDMIADNLGRPIVIIIVLCAITYTVPTTLPVFASVWFILKFLANPKSAIFGFISTSKRMLLALRSRCTTVSRES</sequence>
<dbReference type="Proteomes" id="UP000264353">
    <property type="component" value="Chromosome A3"/>
</dbReference>
<gene>
    <name evidence="2" type="ORF">BRARA_C04664</name>
</gene>
<evidence type="ECO:0000313" key="2">
    <source>
        <dbReference type="EMBL" id="RID72786.1"/>
    </source>
</evidence>
<accession>A0A398ABZ1</accession>